<dbReference type="AlphaFoldDB" id="A0A9Q3YNR6"/>
<dbReference type="EMBL" id="JAJGNA010000027">
    <property type="protein sequence ID" value="MCC4310067.1"/>
    <property type="molecule type" value="Genomic_DNA"/>
</dbReference>
<comment type="caution">
    <text evidence="1">The sequence shown here is derived from an EMBL/GenBank/DDBJ whole genome shotgun (WGS) entry which is preliminary data.</text>
</comment>
<reference evidence="1" key="1">
    <citation type="submission" date="2021-10" db="EMBL/GenBank/DDBJ databases">
        <title>The diversity and Nitrogen Metabolism of Culturable Nitrate-Utilizing Bacteria Within the Oxygen Minimum Zone of the Changjiang (Yangtze River)Estuary.</title>
        <authorList>
            <person name="Zhang D."/>
            <person name="Zheng J."/>
            <person name="Liu S."/>
            <person name="He W."/>
        </authorList>
    </citation>
    <scope>NUCLEOTIDE SEQUENCE</scope>
    <source>
        <strain evidence="1">FXH-223</strain>
    </source>
</reference>
<dbReference type="Proteomes" id="UP001108027">
    <property type="component" value="Unassembled WGS sequence"/>
</dbReference>
<keyword evidence="1" id="KW-0969">Cilium</keyword>
<keyword evidence="1" id="KW-0282">Flagellum</keyword>
<dbReference type="InterPro" id="IPR009420">
    <property type="entry name" value="FlhE"/>
</dbReference>
<dbReference type="Pfam" id="PF06366">
    <property type="entry name" value="FlhE"/>
    <property type="match status" value="1"/>
</dbReference>
<organism evidence="1 2">
    <name type="scientific">Alloalcanivorax marinus</name>
    <dbReference type="NCBI Taxonomy" id="1177169"/>
    <lineage>
        <taxon>Bacteria</taxon>
        <taxon>Pseudomonadati</taxon>
        <taxon>Pseudomonadota</taxon>
        <taxon>Gammaproteobacteria</taxon>
        <taxon>Oceanospirillales</taxon>
        <taxon>Alcanivoracaceae</taxon>
        <taxon>Alloalcanivorax</taxon>
    </lineage>
</organism>
<sequence>MPTLLVCLATAAGAATVSWTASPAAVRVAGADRDYRSEALRPPAPAAGLVPARFSWAYRVHGGPPPRAWLCQADRCVRLHGARGRAPAPSRWRADAPLRFRFRLADGAAPVRVDRLRLTVTGAVVGQSGE</sequence>
<keyword evidence="1" id="KW-0966">Cell projection</keyword>
<gene>
    <name evidence="1" type="ORF">LL252_15945</name>
</gene>
<evidence type="ECO:0000313" key="2">
    <source>
        <dbReference type="Proteomes" id="UP001108027"/>
    </source>
</evidence>
<dbReference type="RefSeq" id="WP_228234733.1">
    <property type="nucleotide sequence ID" value="NZ_JAJGNA010000027.1"/>
</dbReference>
<proteinExistence type="predicted"/>
<evidence type="ECO:0000313" key="1">
    <source>
        <dbReference type="EMBL" id="MCC4310067.1"/>
    </source>
</evidence>
<name>A0A9Q3YNR6_9GAMM</name>
<accession>A0A9Q3YNR6</accession>
<protein>
    <submittedName>
        <fullName evidence="1">Flagellar protein FlhE</fullName>
    </submittedName>
</protein>
<keyword evidence="2" id="KW-1185">Reference proteome</keyword>